<dbReference type="GO" id="GO:0030134">
    <property type="term" value="C:COPII-coated ER to Golgi transport vesicle"/>
    <property type="evidence" value="ECO:0007669"/>
    <property type="project" value="TreeGrafter"/>
</dbReference>
<dbReference type="PANTHER" id="PTHR12223">
    <property type="entry name" value="VESICULAR MANNOSE-BINDING LECTIN"/>
    <property type="match status" value="1"/>
</dbReference>
<keyword evidence="2 6" id="KW-0812">Transmembrane</keyword>
<keyword evidence="5 6" id="KW-0472">Membrane</keyword>
<dbReference type="GO" id="GO:0000139">
    <property type="term" value="C:Golgi membrane"/>
    <property type="evidence" value="ECO:0007669"/>
    <property type="project" value="TreeGrafter"/>
</dbReference>
<keyword evidence="8" id="KW-0430">Lectin</keyword>
<dbReference type="GO" id="GO:0005537">
    <property type="term" value="F:D-mannose binding"/>
    <property type="evidence" value="ECO:0007669"/>
    <property type="project" value="TreeGrafter"/>
</dbReference>
<sequence>MSPSDFKLSFKRPLYLYNNTRKIPHWETSMNAIPTHDYVRVAPSIPNTKGAVWSELQNNHSDWQVELALSIFGRSYVGGEGLALWYTKERGAGGPAMGSREWWHGVGIIFDTADVHSEPRRHTPMTYLALNDGTKSFADAAADTSKISGNCTIFYRNHPGAVYIRVTYLSRTLKVEYDLGRKFRPQQVPHFTECMTVPNVDLPQGYYFGLSSETSEHFMDDHDVYTFETYELNPKARRGKTDHLDLTEEQRKKIDSSSEKVEVVIGEETTLEPTEEEQTNSNIALTAIRETQLHVLDALSKLALRLDHLDLNSALRDAKSSATSAPASAPVTCASPDDVAQIRRDIVALVGSVAKVGNRVDELGGKVDSVERSEGAVVEVRKEVEKLQEIVRRQAQFVVGTVQETKAKNEESRSNLSWWLWLGGGYALFWAGVTVFHMYAPERREKKFI</sequence>
<dbReference type="InterPro" id="IPR005052">
    <property type="entry name" value="Lectin_leg"/>
</dbReference>
<dbReference type="PROSITE" id="PS51328">
    <property type="entry name" value="L_LECTIN_LIKE"/>
    <property type="match status" value="1"/>
</dbReference>
<accession>A0A139A7L6</accession>
<dbReference type="PANTHER" id="PTHR12223:SF28">
    <property type="entry name" value="LECTIN, MANNOSE BINDING 1 LIKE"/>
    <property type="match status" value="1"/>
</dbReference>
<protein>
    <submittedName>
        <fullName evidence="8">Concanavalin A-like lectin/glucanase</fullName>
    </submittedName>
</protein>
<evidence type="ECO:0000259" key="7">
    <source>
        <dbReference type="PROSITE" id="PS51328"/>
    </source>
</evidence>
<reference evidence="8 9" key="1">
    <citation type="journal article" date="2015" name="Genome Biol. Evol.">
        <title>Phylogenomic analyses indicate that early fungi evolved digesting cell walls of algal ancestors of land plants.</title>
        <authorList>
            <person name="Chang Y."/>
            <person name="Wang S."/>
            <person name="Sekimoto S."/>
            <person name="Aerts A.L."/>
            <person name="Choi C."/>
            <person name="Clum A."/>
            <person name="LaButti K.M."/>
            <person name="Lindquist E.A."/>
            <person name="Yee Ngan C."/>
            <person name="Ohm R.A."/>
            <person name="Salamov A.A."/>
            <person name="Grigoriev I.V."/>
            <person name="Spatafora J.W."/>
            <person name="Berbee M.L."/>
        </authorList>
    </citation>
    <scope>NUCLEOTIDE SEQUENCE [LARGE SCALE GENOMIC DNA]</scope>
    <source>
        <strain evidence="8 9">JEL478</strain>
    </source>
</reference>
<dbReference type="SUPFAM" id="SSF49899">
    <property type="entry name" value="Concanavalin A-like lectins/glucanases"/>
    <property type="match status" value="1"/>
</dbReference>
<keyword evidence="9" id="KW-1185">Reference proteome</keyword>
<evidence type="ECO:0000313" key="8">
    <source>
        <dbReference type="EMBL" id="KXS12435.1"/>
    </source>
</evidence>
<name>A0A139A7L6_GONPJ</name>
<dbReference type="OMA" id="YARISYY"/>
<dbReference type="AlphaFoldDB" id="A0A139A7L6"/>
<feature type="domain" description="L-type lectin-like" evidence="7">
    <location>
        <begin position="2"/>
        <end position="232"/>
    </location>
</feature>
<evidence type="ECO:0000256" key="6">
    <source>
        <dbReference type="SAM" id="Phobius"/>
    </source>
</evidence>
<feature type="transmembrane region" description="Helical" evidence="6">
    <location>
        <begin position="418"/>
        <end position="440"/>
    </location>
</feature>
<dbReference type="GO" id="GO:0005789">
    <property type="term" value="C:endoplasmic reticulum membrane"/>
    <property type="evidence" value="ECO:0007669"/>
    <property type="project" value="TreeGrafter"/>
</dbReference>
<dbReference type="InterPro" id="IPR051136">
    <property type="entry name" value="Intracellular_Lectin-GPT"/>
</dbReference>
<evidence type="ECO:0000256" key="3">
    <source>
        <dbReference type="ARBA" id="ARBA00022729"/>
    </source>
</evidence>
<dbReference type="OrthoDB" id="10265193at2759"/>
<dbReference type="Proteomes" id="UP000070544">
    <property type="component" value="Unassembled WGS sequence"/>
</dbReference>
<dbReference type="EMBL" id="KQ965788">
    <property type="protein sequence ID" value="KXS12435.1"/>
    <property type="molecule type" value="Genomic_DNA"/>
</dbReference>
<evidence type="ECO:0000256" key="5">
    <source>
        <dbReference type="ARBA" id="ARBA00023136"/>
    </source>
</evidence>
<keyword evidence="3" id="KW-0732">Signal</keyword>
<dbReference type="Pfam" id="PF03388">
    <property type="entry name" value="Lectin_leg-like"/>
    <property type="match status" value="1"/>
</dbReference>
<proteinExistence type="predicted"/>
<dbReference type="GO" id="GO:0005793">
    <property type="term" value="C:endoplasmic reticulum-Golgi intermediate compartment"/>
    <property type="evidence" value="ECO:0007669"/>
    <property type="project" value="TreeGrafter"/>
</dbReference>
<evidence type="ECO:0000256" key="2">
    <source>
        <dbReference type="ARBA" id="ARBA00022692"/>
    </source>
</evidence>
<dbReference type="Gene3D" id="2.60.120.200">
    <property type="match status" value="1"/>
</dbReference>
<keyword evidence="4 6" id="KW-1133">Transmembrane helix</keyword>
<evidence type="ECO:0000256" key="4">
    <source>
        <dbReference type="ARBA" id="ARBA00022989"/>
    </source>
</evidence>
<evidence type="ECO:0000256" key="1">
    <source>
        <dbReference type="ARBA" id="ARBA00004479"/>
    </source>
</evidence>
<comment type="subcellular location">
    <subcellularLocation>
        <location evidence="1">Membrane</location>
        <topology evidence="1">Single-pass type I membrane protein</topology>
    </subcellularLocation>
</comment>
<dbReference type="STRING" id="1344416.A0A139A7L6"/>
<gene>
    <name evidence="8" type="ORF">M427DRAFT_34800</name>
</gene>
<evidence type="ECO:0000313" key="9">
    <source>
        <dbReference type="Proteomes" id="UP000070544"/>
    </source>
</evidence>
<dbReference type="InterPro" id="IPR013320">
    <property type="entry name" value="ConA-like_dom_sf"/>
</dbReference>
<dbReference type="GO" id="GO:0006888">
    <property type="term" value="P:endoplasmic reticulum to Golgi vesicle-mediated transport"/>
    <property type="evidence" value="ECO:0007669"/>
    <property type="project" value="TreeGrafter"/>
</dbReference>
<organism evidence="8 9">
    <name type="scientific">Gonapodya prolifera (strain JEL478)</name>
    <name type="common">Monoblepharis prolifera</name>
    <dbReference type="NCBI Taxonomy" id="1344416"/>
    <lineage>
        <taxon>Eukaryota</taxon>
        <taxon>Fungi</taxon>
        <taxon>Fungi incertae sedis</taxon>
        <taxon>Chytridiomycota</taxon>
        <taxon>Chytridiomycota incertae sedis</taxon>
        <taxon>Monoblepharidomycetes</taxon>
        <taxon>Monoblepharidales</taxon>
        <taxon>Gonapodyaceae</taxon>
        <taxon>Gonapodya</taxon>
    </lineage>
</organism>